<dbReference type="STRING" id="660517.SAMN04487946_10175"/>
<sequence>MQPLQFLVPIDALEAVGGILPVAVLVLVILNMITRILQHNHHKRQLRENDGDEAITRWLPHTLTTLGMVLLSFLYLIVAPHGGMVLSVLVVTVFIADFFGFESRKVEARSKSKDLERPIPAVGASVFALIYAAYQSFFFLIEPLWNSII</sequence>
<keyword evidence="1" id="KW-1133">Transmembrane helix</keyword>
<dbReference type="Proteomes" id="UP000199170">
    <property type="component" value="Unassembled WGS sequence"/>
</dbReference>
<evidence type="ECO:0000259" key="2">
    <source>
        <dbReference type="Pfam" id="PF23995"/>
    </source>
</evidence>
<keyword evidence="1" id="KW-0472">Membrane</keyword>
<evidence type="ECO:0000313" key="4">
    <source>
        <dbReference type="Proteomes" id="UP000199170"/>
    </source>
</evidence>
<feature type="transmembrane region" description="Helical" evidence="1">
    <location>
        <begin position="58"/>
        <end position="78"/>
    </location>
</feature>
<dbReference type="EMBL" id="FNPB01000001">
    <property type="protein sequence ID" value="SDX54858.1"/>
    <property type="molecule type" value="Genomic_DNA"/>
</dbReference>
<feature type="domain" description="DUF7313" evidence="2">
    <location>
        <begin position="2"/>
        <end position="149"/>
    </location>
</feature>
<accession>A0A1H3CLS2</accession>
<dbReference type="InterPro" id="IPR055737">
    <property type="entry name" value="DUF7313"/>
</dbReference>
<evidence type="ECO:0000256" key="1">
    <source>
        <dbReference type="SAM" id="Phobius"/>
    </source>
</evidence>
<feature type="transmembrane region" description="Helical" evidence="1">
    <location>
        <begin position="84"/>
        <end position="101"/>
    </location>
</feature>
<protein>
    <recommendedName>
        <fullName evidence="2">DUF7313 domain-containing protein</fullName>
    </recommendedName>
</protein>
<dbReference type="OrthoDB" id="234683at2157"/>
<dbReference type="Pfam" id="PF23995">
    <property type="entry name" value="DUF7313"/>
    <property type="match status" value="1"/>
</dbReference>
<name>A0A1H3CLS2_9EURY</name>
<dbReference type="AlphaFoldDB" id="A0A1H3CLS2"/>
<keyword evidence="1" id="KW-0812">Transmembrane</keyword>
<feature type="transmembrane region" description="Helical" evidence="1">
    <location>
        <begin position="121"/>
        <end position="141"/>
    </location>
</feature>
<feature type="transmembrane region" description="Helical" evidence="1">
    <location>
        <begin position="15"/>
        <end position="37"/>
    </location>
</feature>
<dbReference type="RefSeq" id="WP_089763916.1">
    <property type="nucleotide sequence ID" value="NZ_FNPB01000001.1"/>
</dbReference>
<organism evidence="3 4">
    <name type="scientific">Halobellus clavatus</name>
    <dbReference type="NCBI Taxonomy" id="660517"/>
    <lineage>
        <taxon>Archaea</taxon>
        <taxon>Methanobacteriati</taxon>
        <taxon>Methanobacteriota</taxon>
        <taxon>Stenosarchaea group</taxon>
        <taxon>Halobacteria</taxon>
        <taxon>Halobacteriales</taxon>
        <taxon>Haloferacaceae</taxon>
        <taxon>Halobellus</taxon>
    </lineage>
</organism>
<reference evidence="4" key="1">
    <citation type="submission" date="2016-10" db="EMBL/GenBank/DDBJ databases">
        <authorList>
            <person name="Varghese N."/>
            <person name="Submissions S."/>
        </authorList>
    </citation>
    <scope>NUCLEOTIDE SEQUENCE [LARGE SCALE GENOMIC DNA]</scope>
    <source>
        <strain evidence="4">CGMCC 1.10118</strain>
    </source>
</reference>
<proteinExistence type="predicted"/>
<keyword evidence="4" id="KW-1185">Reference proteome</keyword>
<evidence type="ECO:0000313" key="3">
    <source>
        <dbReference type="EMBL" id="SDX54858.1"/>
    </source>
</evidence>
<gene>
    <name evidence="3" type="ORF">SAMN04487946_10175</name>
</gene>